<reference evidence="2 3" key="1">
    <citation type="journal article" date="2011" name="BMC Genomics">
        <title>Genome sequencing reveals diversification of virulence factor content and possible host adaptation in distinct subpopulations of Salmonella enterica.</title>
        <authorList>
            <person name="den Bakker H.C."/>
            <person name="Moreno Switt A.I."/>
            <person name="Govoni G."/>
            <person name="Cummings C.A."/>
            <person name="Ranieri M.L."/>
            <person name="Degoricija L."/>
            <person name="Hoelzer K."/>
            <person name="Rodriguez-Rivera L.D."/>
            <person name="Brown S."/>
            <person name="Bolchacova E."/>
            <person name="Furtado M.R."/>
            <person name="Wiedmann M."/>
        </authorList>
    </citation>
    <scope>NUCLEOTIDE SEQUENCE [LARGE SCALE GENOMIC DNA]</scope>
    <source>
        <strain evidence="2 3">R8-2977</strain>
    </source>
</reference>
<feature type="transmembrane region" description="Helical" evidence="1">
    <location>
        <begin position="262"/>
        <end position="278"/>
    </location>
</feature>
<evidence type="ECO:0000313" key="2">
    <source>
        <dbReference type="EMBL" id="EHD02280.1"/>
    </source>
</evidence>
<feature type="transmembrane region" description="Helical" evidence="1">
    <location>
        <begin position="42"/>
        <end position="62"/>
    </location>
</feature>
<feature type="transmembrane region" description="Helical" evidence="1">
    <location>
        <begin position="116"/>
        <end position="134"/>
    </location>
</feature>
<feature type="transmembrane region" description="Helical" evidence="1">
    <location>
        <begin position="74"/>
        <end position="96"/>
    </location>
</feature>
<organism evidence="2 3">
    <name type="scientific">Salmonella enterica subsp. enterica serovar Urbana str. R8-2977</name>
    <dbReference type="NCBI Taxonomy" id="913084"/>
    <lineage>
        <taxon>Bacteria</taxon>
        <taxon>Pseudomonadati</taxon>
        <taxon>Pseudomonadota</taxon>
        <taxon>Gammaproteobacteria</taxon>
        <taxon>Enterobacterales</taxon>
        <taxon>Enterobacteriaceae</taxon>
        <taxon>Salmonella</taxon>
    </lineage>
</organism>
<sequence length="308" mass="34804">MFFLLFITVEIMAIILFAKEGIPIFDADPGGAKLKIADGNGIYIRYIKYFGNIVTFTLLLLLNKQKLKQKIIAIIYFLTIALFGYRSELVLLFLQYYIIMSIVNEGGNKYKFLNKIFIFIFMGGVIGSLFYFSLGQDGAVNNSTENIDRIINRLTIEQVESVPYIISESLEYDLFPTPELGKEINAIFNRILGEKDQNLFYGERLHKKIFGDMGANFLSVTTYGAELLAFFGPLCIFLIPIGLCIPFAMLKKISNTHSTVNGAIYSFLIMILLQYLIAGNASAFFFGPFITAIVMSIPLMILHDILKR</sequence>
<proteinExistence type="predicted"/>
<keyword evidence="1" id="KW-0812">Transmembrane</keyword>
<feature type="transmembrane region" description="Helical" evidence="1">
    <location>
        <begin position="284"/>
        <end position="302"/>
    </location>
</feature>
<dbReference type="EMBL" id="AFCW01001214">
    <property type="protein sequence ID" value="EHD02280.1"/>
    <property type="molecule type" value="Genomic_DNA"/>
</dbReference>
<dbReference type="PATRIC" id="fig|913084.3.peg.2360"/>
<evidence type="ECO:0000313" key="3">
    <source>
        <dbReference type="Proteomes" id="UP000004776"/>
    </source>
</evidence>
<gene>
    <name evidence="2" type="ORF">LTSEURB_3201</name>
</gene>
<evidence type="ECO:0000256" key="1">
    <source>
        <dbReference type="SAM" id="Phobius"/>
    </source>
</evidence>
<dbReference type="Proteomes" id="UP000004776">
    <property type="component" value="Unassembled WGS sequence"/>
</dbReference>
<comment type="caution">
    <text evidence="2">The sequence shown here is derived from an EMBL/GenBank/DDBJ whole genome shotgun (WGS) entry which is preliminary data.</text>
</comment>
<dbReference type="AlphaFoldDB" id="G5RX92"/>
<accession>G5RX92</accession>
<feature type="transmembrane region" description="Helical" evidence="1">
    <location>
        <begin position="231"/>
        <end position="250"/>
    </location>
</feature>
<name>G5RX92_SALET</name>
<keyword evidence="1" id="KW-1133">Transmembrane helix</keyword>
<protein>
    <submittedName>
        <fullName evidence="2">O-antigen polymerase</fullName>
    </submittedName>
</protein>
<keyword evidence="1" id="KW-0472">Membrane</keyword>